<evidence type="ECO:0000313" key="2">
    <source>
        <dbReference type="EMBL" id="RFU82040.1"/>
    </source>
</evidence>
<organism evidence="2 3">
    <name type="scientific">Trichoderma arundinaceum</name>
    <dbReference type="NCBI Taxonomy" id="490622"/>
    <lineage>
        <taxon>Eukaryota</taxon>
        <taxon>Fungi</taxon>
        <taxon>Dikarya</taxon>
        <taxon>Ascomycota</taxon>
        <taxon>Pezizomycotina</taxon>
        <taxon>Sordariomycetes</taxon>
        <taxon>Hypocreomycetidae</taxon>
        <taxon>Hypocreales</taxon>
        <taxon>Hypocreaceae</taxon>
        <taxon>Trichoderma</taxon>
    </lineage>
</organism>
<gene>
    <name evidence="2" type="ORF">TARUN_120</name>
</gene>
<feature type="region of interest" description="Disordered" evidence="1">
    <location>
        <begin position="67"/>
        <end position="88"/>
    </location>
</feature>
<feature type="compositionally biased region" description="Acidic residues" evidence="1">
    <location>
        <begin position="138"/>
        <end position="182"/>
    </location>
</feature>
<keyword evidence="3" id="KW-1185">Reference proteome</keyword>
<feature type="compositionally biased region" description="Acidic residues" evidence="1">
    <location>
        <begin position="109"/>
        <end position="125"/>
    </location>
</feature>
<dbReference type="EMBL" id="PXOA01000010">
    <property type="protein sequence ID" value="RFU82040.1"/>
    <property type="molecule type" value="Genomic_DNA"/>
</dbReference>
<feature type="region of interest" description="Disordered" evidence="1">
    <location>
        <begin position="108"/>
        <end position="187"/>
    </location>
</feature>
<comment type="caution">
    <text evidence="2">The sequence shown here is derived from an EMBL/GenBank/DDBJ whole genome shotgun (WGS) entry which is preliminary data.</text>
</comment>
<name>A0A395P108_TRIAR</name>
<accession>A0A395P108</accession>
<protein>
    <submittedName>
        <fullName evidence="2">Uncharacterized protein</fullName>
    </submittedName>
</protein>
<evidence type="ECO:0000313" key="3">
    <source>
        <dbReference type="Proteomes" id="UP000266272"/>
    </source>
</evidence>
<dbReference type="Proteomes" id="UP000266272">
    <property type="component" value="Unassembled WGS sequence"/>
</dbReference>
<sequence length="209" mass="23934">MENPPLHGFRFRPQSPLKISNQTEADDIKADDEEWQGSPEYEIEDFDELIWQIPVPETPVNRYLSHESTIEPDEQEYSERGSDSGASTMTLIYVPEVEDDVYEMTIGSIDEDSFEGNESFEDVTSEGEAMVDRYRVESEDDDEDEDEETGDDDDEDDSEEQGEGEGEGDSELEQAGESEEAEFVMQPYGYGLDTLEGLFHDDFDYFYEI</sequence>
<proteinExistence type="predicted"/>
<feature type="region of interest" description="Disordered" evidence="1">
    <location>
        <begin position="1"/>
        <end position="34"/>
    </location>
</feature>
<dbReference type="AlphaFoldDB" id="A0A395P108"/>
<reference evidence="2 3" key="1">
    <citation type="journal article" date="2018" name="PLoS Pathog.">
        <title>Evolution of structural diversity of trichothecenes, a family of toxins produced by plant pathogenic and entomopathogenic fungi.</title>
        <authorList>
            <person name="Proctor R.H."/>
            <person name="McCormick S.P."/>
            <person name="Kim H.S."/>
            <person name="Cardoza R.E."/>
            <person name="Stanley A.M."/>
            <person name="Lindo L."/>
            <person name="Kelly A."/>
            <person name="Brown D.W."/>
            <person name="Lee T."/>
            <person name="Vaughan M.M."/>
            <person name="Alexander N.J."/>
            <person name="Busman M."/>
            <person name="Gutierrez S."/>
        </authorList>
    </citation>
    <scope>NUCLEOTIDE SEQUENCE [LARGE SCALE GENOMIC DNA]</scope>
    <source>
        <strain evidence="2 3">IBT 40837</strain>
    </source>
</reference>
<evidence type="ECO:0000256" key="1">
    <source>
        <dbReference type="SAM" id="MobiDB-lite"/>
    </source>
</evidence>